<evidence type="ECO:0000313" key="16">
    <source>
        <dbReference type="Proteomes" id="UP000694925"/>
    </source>
</evidence>
<dbReference type="KEGG" id="ccal:108632191"/>
<keyword evidence="6" id="KW-0479">Metal-binding</keyword>
<evidence type="ECO:0000259" key="15">
    <source>
        <dbReference type="Pfam" id="PF21171"/>
    </source>
</evidence>
<dbReference type="PANTHER" id="PTHR12121:SF37">
    <property type="entry name" value="2',5'-PHOSPHODIESTERASE 12"/>
    <property type="match status" value="1"/>
</dbReference>
<dbReference type="Pfam" id="PF21171">
    <property type="entry name" value="PDE12-like_N"/>
    <property type="match status" value="1"/>
</dbReference>
<protein>
    <recommendedName>
        <fullName evidence="12">2',5'-phosphodiesterase 12</fullName>
    </recommendedName>
    <alternativeName>
        <fullName evidence="13">Mitochondrial deadenylase</fullName>
    </alternativeName>
</protein>
<keyword evidence="5" id="KW-0540">Nuclease</keyword>
<dbReference type="Gene3D" id="3.60.10.10">
    <property type="entry name" value="Endonuclease/exonuclease/phosphatase"/>
    <property type="match status" value="1"/>
</dbReference>
<evidence type="ECO:0000256" key="8">
    <source>
        <dbReference type="ARBA" id="ARBA00022839"/>
    </source>
</evidence>
<accession>A0AAJ7SC78</accession>
<dbReference type="InterPro" id="IPR048821">
    <property type="entry name" value="PDE12-like_N"/>
</dbReference>
<feature type="domain" description="2',5'-phosphodiesterase 12-like N-terminal" evidence="15">
    <location>
        <begin position="166"/>
        <end position="251"/>
    </location>
</feature>
<dbReference type="SUPFAM" id="SSF56219">
    <property type="entry name" value="DNase I-like"/>
    <property type="match status" value="1"/>
</dbReference>
<dbReference type="RefSeq" id="XP_026675284.1">
    <property type="nucleotide sequence ID" value="XM_026819483.1"/>
</dbReference>
<proteinExistence type="predicted"/>
<evidence type="ECO:0000256" key="5">
    <source>
        <dbReference type="ARBA" id="ARBA00022722"/>
    </source>
</evidence>
<keyword evidence="4" id="KW-0507">mRNA processing</keyword>
<dbReference type="GO" id="GO:0006397">
    <property type="term" value="P:mRNA processing"/>
    <property type="evidence" value="ECO:0007669"/>
    <property type="project" value="UniProtKB-KW"/>
</dbReference>
<evidence type="ECO:0000259" key="14">
    <source>
        <dbReference type="Pfam" id="PF03372"/>
    </source>
</evidence>
<evidence type="ECO:0000256" key="4">
    <source>
        <dbReference type="ARBA" id="ARBA00022664"/>
    </source>
</evidence>
<dbReference type="Pfam" id="PF03372">
    <property type="entry name" value="Exo_endo_phos"/>
    <property type="match status" value="1"/>
</dbReference>
<dbReference type="AlphaFoldDB" id="A0AAJ7SC78"/>
<dbReference type="GO" id="GO:0000288">
    <property type="term" value="P:nuclear-transcribed mRNA catabolic process, deadenylation-dependent decay"/>
    <property type="evidence" value="ECO:0007669"/>
    <property type="project" value="TreeGrafter"/>
</dbReference>
<dbReference type="GO" id="GO:0046872">
    <property type="term" value="F:metal ion binding"/>
    <property type="evidence" value="ECO:0007669"/>
    <property type="project" value="UniProtKB-KW"/>
</dbReference>
<name>A0AAJ7SC78_9HYME</name>
<evidence type="ECO:0000256" key="13">
    <source>
        <dbReference type="ARBA" id="ARBA00083541"/>
    </source>
</evidence>
<keyword evidence="11" id="KW-0496">Mitochondrion</keyword>
<comment type="subcellular location">
    <subcellularLocation>
        <location evidence="2">Mitochondrion matrix</location>
    </subcellularLocation>
</comment>
<organism evidence="16 17">
    <name type="scientific">Ceratina calcarata</name>
    <dbReference type="NCBI Taxonomy" id="156304"/>
    <lineage>
        <taxon>Eukaryota</taxon>
        <taxon>Metazoa</taxon>
        <taxon>Ecdysozoa</taxon>
        <taxon>Arthropoda</taxon>
        <taxon>Hexapoda</taxon>
        <taxon>Insecta</taxon>
        <taxon>Pterygota</taxon>
        <taxon>Neoptera</taxon>
        <taxon>Endopterygota</taxon>
        <taxon>Hymenoptera</taxon>
        <taxon>Apocrita</taxon>
        <taxon>Aculeata</taxon>
        <taxon>Apoidea</taxon>
        <taxon>Anthophila</taxon>
        <taxon>Apidae</taxon>
        <taxon>Ceratina</taxon>
        <taxon>Zadontomerus</taxon>
    </lineage>
</organism>
<evidence type="ECO:0000256" key="7">
    <source>
        <dbReference type="ARBA" id="ARBA00022801"/>
    </source>
</evidence>
<evidence type="ECO:0000256" key="2">
    <source>
        <dbReference type="ARBA" id="ARBA00004305"/>
    </source>
</evidence>
<dbReference type="GO" id="GO:0005759">
    <property type="term" value="C:mitochondrial matrix"/>
    <property type="evidence" value="ECO:0007669"/>
    <property type="project" value="UniProtKB-SubCell"/>
</dbReference>
<comment type="cofactor">
    <cofactor evidence="1">
        <name>Mg(2+)</name>
        <dbReference type="ChEBI" id="CHEBI:18420"/>
    </cofactor>
</comment>
<evidence type="ECO:0000256" key="11">
    <source>
        <dbReference type="ARBA" id="ARBA00023128"/>
    </source>
</evidence>
<keyword evidence="10" id="KW-0809">Transit peptide</keyword>
<dbReference type="Proteomes" id="UP000694925">
    <property type="component" value="Unplaced"/>
</dbReference>
<evidence type="ECO:0000256" key="1">
    <source>
        <dbReference type="ARBA" id="ARBA00001946"/>
    </source>
</evidence>
<sequence length="599" mass="69298">MSILMRSFYLKCLTPFAPLSKIHPHLFKRYSQAVFRLKMNEAIVLYEEGSKKFEMSLRYANPELNIDRNFNFERQVDEPINNFLQRIDKNISNFLMKKVNRKKKRQKKDETPVEIPENNVENNRIRFVKDQVVLNGELPCKSILESSSDVKLIIFDTEYVLKQNVPFITKIELPSSILIDFPTYPSKLEGTNIDKTKSTFNWYKNKTRDWIHVGEGFLYLPKKSDLGHRLKVSCVPRNNTQCGPIVEIVSNDIVQIGPGPCPFDTRHAFTNEKLSGKSFRVTSYNILANLYSETSLSKDTLYPYCPQYALSMDYRKLLILKELIGFNSDIICLQEVDSKVYTNDLMMSLNELNYDGVLNLKNDMREGLAIFYNRERFNKLICNYSVMSQGINLEKFNTLWSKIENTNVKEIFMNRNTIIQMIALQSKENPEILIIGNTHLYFKPDADHIRLLQSYYGLAYLHSFAKKMKEENPSCNVSILYCGDFNSTPADGVYELMTQKFIPEDYCDWTTSPVQEHVKNVSIKHDLNLASACGTPKYTNYTATFSGCLDYIFYQTDHLKVEQVIPMPSEEELTAYTGLPSVVSPSDHISLCVDLKWSK</sequence>
<dbReference type="InterPro" id="IPR036691">
    <property type="entry name" value="Endo/exonu/phosph_ase_sf"/>
</dbReference>
<dbReference type="GeneID" id="108632191"/>
<evidence type="ECO:0000256" key="6">
    <source>
        <dbReference type="ARBA" id="ARBA00022723"/>
    </source>
</evidence>
<dbReference type="FunFam" id="3.60.10.10:FF:000018">
    <property type="entry name" value="2',5'-phosphodiesterase 12"/>
    <property type="match status" value="1"/>
</dbReference>
<gene>
    <name evidence="17" type="primary">LOC108632191</name>
</gene>
<evidence type="ECO:0000256" key="12">
    <source>
        <dbReference type="ARBA" id="ARBA00072755"/>
    </source>
</evidence>
<evidence type="ECO:0000256" key="10">
    <source>
        <dbReference type="ARBA" id="ARBA00022946"/>
    </source>
</evidence>
<dbReference type="GO" id="GO:0004535">
    <property type="term" value="F:poly(A)-specific ribonuclease activity"/>
    <property type="evidence" value="ECO:0007669"/>
    <property type="project" value="UniProtKB-ARBA"/>
</dbReference>
<keyword evidence="9" id="KW-0460">Magnesium</keyword>
<evidence type="ECO:0000313" key="17">
    <source>
        <dbReference type="RefSeq" id="XP_026675284.1"/>
    </source>
</evidence>
<keyword evidence="16" id="KW-1185">Reference proteome</keyword>
<dbReference type="PANTHER" id="PTHR12121">
    <property type="entry name" value="CARBON CATABOLITE REPRESSOR PROTEIN 4"/>
    <property type="match status" value="1"/>
</dbReference>
<dbReference type="InterPro" id="IPR050410">
    <property type="entry name" value="CCR4/nocturin_mRNA_transcr"/>
</dbReference>
<evidence type="ECO:0000256" key="9">
    <source>
        <dbReference type="ARBA" id="ARBA00022842"/>
    </source>
</evidence>
<feature type="domain" description="Endonuclease/exonuclease/phosphatase" evidence="14">
    <location>
        <begin position="283"/>
        <end position="588"/>
    </location>
</feature>
<keyword evidence="8" id="KW-0269">Exonuclease</keyword>
<reference evidence="17" key="1">
    <citation type="submission" date="2025-08" db="UniProtKB">
        <authorList>
            <consortium name="RefSeq"/>
        </authorList>
    </citation>
    <scope>IDENTIFICATION</scope>
    <source>
        <tissue evidence="17">Whole body</tissue>
    </source>
</reference>
<keyword evidence="3" id="KW-0597">Phosphoprotein</keyword>
<evidence type="ECO:0000256" key="3">
    <source>
        <dbReference type="ARBA" id="ARBA00022553"/>
    </source>
</evidence>
<keyword evidence="7" id="KW-0378">Hydrolase</keyword>
<dbReference type="InterPro" id="IPR005135">
    <property type="entry name" value="Endo/exonuclease/phosphatase"/>
</dbReference>